<dbReference type="PANTHER" id="PTHR34123">
    <property type="entry name" value="OS04G0578200 PROTEIN"/>
    <property type="match status" value="1"/>
</dbReference>
<dbReference type="Gramene" id="CDP08555">
    <property type="protein sequence ID" value="CDP08555"/>
    <property type="gene ID" value="GSCOC_T00027515001"/>
</dbReference>
<accession>A0A068UJ21</accession>
<dbReference type="PANTHER" id="PTHR34123:SF4">
    <property type="entry name" value="PHOSPHORIBOSYLTRANSFERASE-LIKE PROTEIN, PUTATIVE (DUF2358)-RELATED"/>
    <property type="match status" value="1"/>
</dbReference>
<protein>
    <submittedName>
        <fullName evidence="1">Uncharacterized protein</fullName>
    </submittedName>
</protein>
<proteinExistence type="predicted"/>
<evidence type="ECO:0000313" key="1">
    <source>
        <dbReference type="EMBL" id="CDP08555.1"/>
    </source>
</evidence>
<gene>
    <name evidence="1" type="ORF">GSCOC_T00027515001</name>
</gene>
<dbReference type="PhylomeDB" id="A0A068UJ21"/>
<dbReference type="InParanoid" id="A0A068UJ21"/>
<evidence type="ECO:0000313" key="2">
    <source>
        <dbReference type="Proteomes" id="UP000295252"/>
    </source>
</evidence>
<dbReference type="EMBL" id="HG739118">
    <property type="protein sequence ID" value="CDP08555.1"/>
    <property type="molecule type" value="Genomic_DNA"/>
</dbReference>
<keyword evidence="2" id="KW-1185">Reference proteome</keyword>
<dbReference type="Pfam" id="PF10184">
    <property type="entry name" value="DUF2358"/>
    <property type="match status" value="2"/>
</dbReference>
<reference evidence="2" key="1">
    <citation type="journal article" date="2014" name="Science">
        <title>The coffee genome provides insight into the convergent evolution of caffeine biosynthesis.</title>
        <authorList>
            <person name="Denoeud F."/>
            <person name="Carretero-Paulet L."/>
            <person name="Dereeper A."/>
            <person name="Droc G."/>
            <person name="Guyot R."/>
            <person name="Pietrella M."/>
            <person name="Zheng C."/>
            <person name="Alberti A."/>
            <person name="Anthony F."/>
            <person name="Aprea G."/>
            <person name="Aury J.M."/>
            <person name="Bento P."/>
            <person name="Bernard M."/>
            <person name="Bocs S."/>
            <person name="Campa C."/>
            <person name="Cenci A."/>
            <person name="Combes M.C."/>
            <person name="Crouzillat D."/>
            <person name="Da Silva C."/>
            <person name="Daddiego L."/>
            <person name="De Bellis F."/>
            <person name="Dussert S."/>
            <person name="Garsmeur O."/>
            <person name="Gayraud T."/>
            <person name="Guignon V."/>
            <person name="Jahn K."/>
            <person name="Jamilloux V."/>
            <person name="Joet T."/>
            <person name="Labadie K."/>
            <person name="Lan T."/>
            <person name="Leclercq J."/>
            <person name="Lepelley M."/>
            <person name="Leroy T."/>
            <person name="Li L.T."/>
            <person name="Librado P."/>
            <person name="Lopez L."/>
            <person name="Munoz A."/>
            <person name="Noel B."/>
            <person name="Pallavicini A."/>
            <person name="Perrotta G."/>
            <person name="Poncet V."/>
            <person name="Pot D."/>
            <person name="Priyono X."/>
            <person name="Rigoreau M."/>
            <person name="Rouard M."/>
            <person name="Rozas J."/>
            <person name="Tranchant-Dubreuil C."/>
            <person name="VanBuren R."/>
            <person name="Zhang Q."/>
            <person name="Andrade A.C."/>
            <person name="Argout X."/>
            <person name="Bertrand B."/>
            <person name="de Kochko A."/>
            <person name="Graziosi G."/>
            <person name="Henry R.J."/>
            <person name="Jayarama X."/>
            <person name="Ming R."/>
            <person name="Nagai C."/>
            <person name="Rounsley S."/>
            <person name="Sankoff D."/>
            <person name="Giuliano G."/>
            <person name="Albert V.A."/>
            <person name="Wincker P."/>
            <person name="Lashermes P."/>
        </authorList>
    </citation>
    <scope>NUCLEOTIDE SEQUENCE [LARGE SCALE GENOMIC DNA]</scope>
    <source>
        <strain evidence="2">cv. DH200-94</strain>
    </source>
</reference>
<organism evidence="1 2">
    <name type="scientific">Coffea canephora</name>
    <name type="common">Robusta coffee</name>
    <dbReference type="NCBI Taxonomy" id="49390"/>
    <lineage>
        <taxon>Eukaryota</taxon>
        <taxon>Viridiplantae</taxon>
        <taxon>Streptophyta</taxon>
        <taxon>Embryophyta</taxon>
        <taxon>Tracheophyta</taxon>
        <taxon>Spermatophyta</taxon>
        <taxon>Magnoliopsida</taxon>
        <taxon>eudicotyledons</taxon>
        <taxon>Gunneridae</taxon>
        <taxon>Pentapetalae</taxon>
        <taxon>asterids</taxon>
        <taxon>lamiids</taxon>
        <taxon>Gentianales</taxon>
        <taxon>Rubiaceae</taxon>
        <taxon>Ixoroideae</taxon>
        <taxon>Gardenieae complex</taxon>
        <taxon>Bertiereae - Coffeeae clade</taxon>
        <taxon>Coffeeae</taxon>
        <taxon>Coffea</taxon>
    </lineage>
</organism>
<dbReference type="InterPro" id="IPR018790">
    <property type="entry name" value="DUF2358"/>
</dbReference>
<dbReference type="OMA" id="WNPHILP"/>
<name>A0A068UJ21_COFCA</name>
<dbReference type="Proteomes" id="UP000295252">
    <property type="component" value="Chromosome IV"/>
</dbReference>
<dbReference type="AlphaFoldDB" id="A0A068UJ21"/>
<sequence>MSGHFTSAIYADECTFEDPTIKFQGRDLYSRNLKLLVPFFDNPSIFLKEIKKILHSTLLEILFYFELPLKLKWKGINPKAKYIIASWKLRTHLILPWRPLILIDGTTTYDIDDQLRVIRHVESWKISALEAIGQIFTPGFLRSDK</sequence>
<dbReference type="OrthoDB" id="348976at2759"/>